<sequence length="76" mass="9112">MISIDNNFKIWVHQADYHKVLGHEKRNWRLIFSSSELISCLANFKFSWMFQVICCSDPSNIKNKYLAWWNASKDKK</sequence>
<accession>A0AAU9IRV1</accession>
<keyword evidence="2" id="KW-1185">Reference proteome</keyword>
<gene>
    <name evidence="1" type="ORF">BSTOLATCC_MIC14681</name>
</gene>
<dbReference type="AlphaFoldDB" id="A0AAU9IRV1"/>
<evidence type="ECO:0000313" key="2">
    <source>
        <dbReference type="Proteomes" id="UP001162131"/>
    </source>
</evidence>
<comment type="caution">
    <text evidence="1">The sequence shown here is derived from an EMBL/GenBank/DDBJ whole genome shotgun (WGS) entry which is preliminary data.</text>
</comment>
<dbReference type="EMBL" id="CAJZBQ010000014">
    <property type="protein sequence ID" value="CAG9315937.1"/>
    <property type="molecule type" value="Genomic_DNA"/>
</dbReference>
<evidence type="ECO:0000313" key="1">
    <source>
        <dbReference type="EMBL" id="CAG9315937.1"/>
    </source>
</evidence>
<protein>
    <submittedName>
        <fullName evidence="1">Uncharacterized protein</fullName>
    </submittedName>
</protein>
<reference evidence="1" key="1">
    <citation type="submission" date="2021-09" db="EMBL/GenBank/DDBJ databases">
        <authorList>
            <consortium name="AG Swart"/>
            <person name="Singh M."/>
            <person name="Singh A."/>
            <person name="Seah K."/>
            <person name="Emmerich C."/>
        </authorList>
    </citation>
    <scope>NUCLEOTIDE SEQUENCE</scope>
    <source>
        <strain evidence="1">ATCC30299</strain>
    </source>
</reference>
<proteinExistence type="predicted"/>
<organism evidence="1 2">
    <name type="scientific">Blepharisma stoltei</name>
    <dbReference type="NCBI Taxonomy" id="1481888"/>
    <lineage>
        <taxon>Eukaryota</taxon>
        <taxon>Sar</taxon>
        <taxon>Alveolata</taxon>
        <taxon>Ciliophora</taxon>
        <taxon>Postciliodesmatophora</taxon>
        <taxon>Heterotrichea</taxon>
        <taxon>Heterotrichida</taxon>
        <taxon>Blepharismidae</taxon>
        <taxon>Blepharisma</taxon>
    </lineage>
</organism>
<name>A0AAU9IRV1_9CILI</name>
<dbReference type="Proteomes" id="UP001162131">
    <property type="component" value="Unassembled WGS sequence"/>
</dbReference>